<dbReference type="InterPro" id="IPR010987">
    <property type="entry name" value="Glutathione-S-Trfase_C-like"/>
</dbReference>
<evidence type="ECO:0000313" key="3">
    <source>
        <dbReference type="EMBL" id="MVW59381.1"/>
    </source>
</evidence>
<evidence type="ECO:0000259" key="2">
    <source>
        <dbReference type="PROSITE" id="PS50405"/>
    </source>
</evidence>
<keyword evidence="3" id="KW-0808">Transferase</keyword>
<dbReference type="Pfam" id="PF13417">
    <property type="entry name" value="GST_N_3"/>
    <property type="match status" value="1"/>
</dbReference>
<reference evidence="3 4" key="1">
    <citation type="submission" date="2019-12" db="EMBL/GenBank/DDBJ databases">
        <authorList>
            <person name="Li C."/>
            <person name="Zhao J."/>
        </authorList>
    </citation>
    <scope>NUCLEOTIDE SEQUENCE [LARGE SCALE GENOMIC DNA]</scope>
    <source>
        <strain evidence="3 4">NEAU-DD11</strain>
    </source>
</reference>
<dbReference type="InterPro" id="IPR004045">
    <property type="entry name" value="Glutathione_S-Trfase_N"/>
</dbReference>
<dbReference type="Pfam" id="PF00043">
    <property type="entry name" value="GST_C"/>
    <property type="match status" value="1"/>
</dbReference>
<feature type="domain" description="GST N-terminal" evidence="1">
    <location>
        <begin position="1"/>
        <end position="80"/>
    </location>
</feature>
<dbReference type="AlphaFoldDB" id="A0A7X3FWQ9"/>
<dbReference type="SUPFAM" id="SSF52833">
    <property type="entry name" value="Thioredoxin-like"/>
    <property type="match status" value="1"/>
</dbReference>
<dbReference type="EMBL" id="WSES01000002">
    <property type="protein sequence ID" value="MVW59381.1"/>
    <property type="molecule type" value="Genomic_DNA"/>
</dbReference>
<dbReference type="GO" id="GO:0016740">
    <property type="term" value="F:transferase activity"/>
    <property type="evidence" value="ECO:0007669"/>
    <property type="project" value="UniProtKB-KW"/>
</dbReference>
<dbReference type="Gene3D" id="1.20.1050.10">
    <property type="match status" value="1"/>
</dbReference>
<keyword evidence="4" id="KW-1185">Reference proteome</keyword>
<organism evidence="3 4">
    <name type="scientific">Massilia cellulosiltytica</name>
    <dbReference type="NCBI Taxonomy" id="2683234"/>
    <lineage>
        <taxon>Bacteria</taxon>
        <taxon>Pseudomonadati</taxon>
        <taxon>Pseudomonadota</taxon>
        <taxon>Betaproteobacteria</taxon>
        <taxon>Burkholderiales</taxon>
        <taxon>Oxalobacteraceae</taxon>
        <taxon>Telluria group</taxon>
        <taxon>Massilia</taxon>
    </lineage>
</organism>
<dbReference type="SFLD" id="SFLDG00358">
    <property type="entry name" value="Main_(cytGST)"/>
    <property type="match status" value="1"/>
</dbReference>
<evidence type="ECO:0000313" key="4">
    <source>
        <dbReference type="Proteomes" id="UP000443353"/>
    </source>
</evidence>
<dbReference type="Gene3D" id="3.40.30.10">
    <property type="entry name" value="Glutaredoxin"/>
    <property type="match status" value="1"/>
</dbReference>
<proteinExistence type="predicted"/>
<dbReference type="PANTHER" id="PTHR44051">
    <property type="entry name" value="GLUTATHIONE S-TRANSFERASE-RELATED"/>
    <property type="match status" value="1"/>
</dbReference>
<gene>
    <name evidence="3" type="ORF">GPY61_05520</name>
</gene>
<dbReference type="InterPro" id="IPR036249">
    <property type="entry name" value="Thioredoxin-like_sf"/>
</dbReference>
<dbReference type="InterPro" id="IPR040079">
    <property type="entry name" value="Glutathione_S-Trfase"/>
</dbReference>
<dbReference type="SFLD" id="SFLDS00019">
    <property type="entry name" value="Glutathione_Transferase_(cytos"/>
    <property type="match status" value="1"/>
</dbReference>
<dbReference type="SUPFAM" id="SSF47616">
    <property type="entry name" value="GST C-terminal domain-like"/>
    <property type="match status" value="1"/>
</dbReference>
<dbReference type="InterPro" id="IPR036282">
    <property type="entry name" value="Glutathione-S-Trfase_C_sf"/>
</dbReference>
<dbReference type="Proteomes" id="UP000443353">
    <property type="component" value="Unassembled WGS sequence"/>
</dbReference>
<dbReference type="InterPro" id="IPR004046">
    <property type="entry name" value="GST_C"/>
</dbReference>
<dbReference type="RefSeq" id="WP_056135554.1">
    <property type="nucleotide sequence ID" value="NZ_WSES01000002.1"/>
</dbReference>
<comment type="caution">
    <text evidence="3">The sequence shown here is derived from an EMBL/GenBank/DDBJ whole genome shotgun (WGS) entry which is preliminary data.</text>
</comment>
<protein>
    <submittedName>
        <fullName evidence="3">Glutathione S-transferase</fullName>
    </submittedName>
</protein>
<feature type="domain" description="GST C-terminal" evidence="2">
    <location>
        <begin position="86"/>
        <end position="199"/>
    </location>
</feature>
<accession>A0A7X3FWQ9</accession>
<evidence type="ECO:0000259" key="1">
    <source>
        <dbReference type="PROSITE" id="PS50404"/>
    </source>
</evidence>
<name>A0A7X3FWQ9_9BURK</name>
<dbReference type="PROSITE" id="PS50404">
    <property type="entry name" value="GST_NTER"/>
    <property type="match status" value="1"/>
</dbReference>
<dbReference type="PROSITE" id="PS50405">
    <property type="entry name" value="GST_CTER"/>
    <property type="match status" value="1"/>
</dbReference>
<dbReference type="PANTHER" id="PTHR44051:SF8">
    <property type="entry name" value="GLUTATHIONE S-TRANSFERASE GSTA"/>
    <property type="match status" value="1"/>
</dbReference>
<sequence>MTRILHGTRLSGHAHRARLFLHLLDLTYEFADSPADVRNSAAFRAMNPLGQIPVLQDGDVVLADSNAILVYLAKRYAPGSAWLPEDPVGAARVQRWLSQAAGEIMFGPAAARVSARFYDTGVPAPLSQALAARVLGLMEGELAARDWLAGAAPTIADVACYSYVAHAPEGGIALDPYARVRAWIARVEALPGFVAMPGE</sequence>